<dbReference type="Pfam" id="PF09124">
    <property type="entry name" value="Endonuc-dimeris"/>
    <property type="match status" value="1"/>
</dbReference>
<dbReference type="InterPro" id="IPR036309">
    <property type="entry name" value="T4_recomb_endonuclease_dim_sf"/>
</dbReference>
<sequence length="103" mass="11455">MRLLYTKRVAGLPEGFSIRNPDYFLKPENGAKHVTIEGEYPVIAEAYEKEGTSVEVVDNKAVETTKELSDMSLDELKAHLTEQGVEFAAKATKQQLLELAKEG</sequence>
<comment type="caution">
    <text evidence="2">The sequence shown here is derived from an EMBL/GenBank/DDBJ whole genome shotgun (WGS) entry which is preliminary data.</text>
</comment>
<feature type="domain" description="T4 recombination endonuclease VII dimerisation" evidence="1">
    <location>
        <begin position="64"/>
        <end position="97"/>
    </location>
</feature>
<gene>
    <name evidence="2" type="ORF">GGR41_000558</name>
</gene>
<name>A0ABX0WQD2_9BURK</name>
<dbReference type="InterPro" id="IPR015208">
    <property type="entry name" value="T4_recomb_endonuclease_dimer"/>
</dbReference>
<evidence type="ECO:0000259" key="1">
    <source>
        <dbReference type="Pfam" id="PF09124"/>
    </source>
</evidence>
<protein>
    <recommendedName>
        <fullName evidence="1">T4 recombination endonuclease VII dimerisation domain-containing protein</fullName>
    </recommendedName>
</protein>
<accession>A0ABX0WQD2</accession>
<organism evidence="2 3">
    <name type="scientific">Paenalcaligenes hominis</name>
    <dbReference type="NCBI Taxonomy" id="643674"/>
    <lineage>
        <taxon>Bacteria</taxon>
        <taxon>Pseudomonadati</taxon>
        <taxon>Pseudomonadota</taxon>
        <taxon>Betaproteobacteria</taxon>
        <taxon>Burkholderiales</taxon>
        <taxon>Alcaligenaceae</taxon>
        <taxon>Paenalcaligenes</taxon>
    </lineage>
</organism>
<evidence type="ECO:0000313" key="3">
    <source>
        <dbReference type="Proteomes" id="UP000783934"/>
    </source>
</evidence>
<proteinExistence type="predicted"/>
<evidence type="ECO:0000313" key="2">
    <source>
        <dbReference type="EMBL" id="NJB64337.1"/>
    </source>
</evidence>
<dbReference type="InterPro" id="IPR036361">
    <property type="entry name" value="SAP_dom_sf"/>
</dbReference>
<reference evidence="2 3" key="1">
    <citation type="submission" date="2020-03" db="EMBL/GenBank/DDBJ databases">
        <title>Genomic Encyclopedia of Type Strains, Phase IV (KMG-IV): sequencing the most valuable type-strain genomes for metagenomic binning, comparative biology and taxonomic classification.</title>
        <authorList>
            <person name="Goeker M."/>
        </authorList>
    </citation>
    <scope>NUCLEOTIDE SEQUENCE [LARGE SCALE GENOMIC DNA]</scope>
    <source>
        <strain evidence="2 3">DSM 26613</strain>
    </source>
</reference>
<dbReference type="Proteomes" id="UP000783934">
    <property type="component" value="Unassembled WGS sequence"/>
</dbReference>
<dbReference type="RefSeq" id="WP_167660539.1">
    <property type="nucleotide sequence ID" value="NZ_BMCQ01000004.1"/>
</dbReference>
<dbReference type="EMBL" id="JAATIZ010000001">
    <property type="protein sequence ID" value="NJB64337.1"/>
    <property type="molecule type" value="Genomic_DNA"/>
</dbReference>
<keyword evidence="3" id="KW-1185">Reference proteome</keyword>
<dbReference type="Gene3D" id="1.10.720.30">
    <property type="entry name" value="SAP domain"/>
    <property type="match status" value="1"/>
</dbReference>
<dbReference type="SUPFAM" id="SSF68918">
    <property type="entry name" value="Recombination endonuclease VII, C-terminal and dimerization domains"/>
    <property type="match status" value="1"/>
</dbReference>